<dbReference type="Gene3D" id="3.20.20.70">
    <property type="entry name" value="Aldolase class I"/>
    <property type="match status" value="1"/>
</dbReference>
<keyword evidence="4 8" id="KW-0822">Tryptophan biosynthesis</keyword>
<dbReference type="GO" id="GO:0004834">
    <property type="term" value="F:tryptophan synthase activity"/>
    <property type="evidence" value="ECO:0007669"/>
    <property type="project" value="UniProtKB-UniRule"/>
</dbReference>
<evidence type="ECO:0000256" key="5">
    <source>
        <dbReference type="ARBA" id="ARBA00023141"/>
    </source>
</evidence>
<evidence type="ECO:0000256" key="8">
    <source>
        <dbReference type="HAMAP-Rule" id="MF_00131"/>
    </source>
</evidence>
<dbReference type="EC" id="4.2.1.20" evidence="8"/>
<evidence type="ECO:0000313" key="10">
    <source>
        <dbReference type="EMBL" id="QNP68860.1"/>
    </source>
</evidence>
<dbReference type="InterPro" id="IPR011060">
    <property type="entry name" value="RibuloseP-bd_barrel"/>
</dbReference>
<dbReference type="Pfam" id="PF00290">
    <property type="entry name" value="Trp_syntA"/>
    <property type="match status" value="1"/>
</dbReference>
<dbReference type="InterPro" id="IPR002028">
    <property type="entry name" value="Trp_synthase_suA"/>
</dbReference>
<comment type="subunit">
    <text evidence="2 8">Tetramer of two alpha and two beta chains.</text>
</comment>
<evidence type="ECO:0000256" key="6">
    <source>
        <dbReference type="ARBA" id="ARBA00023239"/>
    </source>
</evidence>
<evidence type="ECO:0000256" key="3">
    <source>
        <dbReference type="ARBA" id="ARBA00022605"/>
    </source>
</evidence>
<name>A0A7H0I7U4_9ACTN</name>
<evidence type="ECO:0000256" key="1">
    <source>
        <dbReference type="ARBA" id="ARBA00004733"/>
    </source>
</evidence>
<dbReference type="Proteomes" id="UP000516052">
    <property type="component" value="Chromosome"/>
</dbReference>
<sequence length="280" mass="29637">MPSAALPSLTGPTSVLESVLHAARDQGRTALIGYLPSGFPHRTDSLSLLEAMAEGGVDVIELGWPAQNPALDGPVIRMAQETALRGGWRPDDLLRTTAALAERGVPVLCMTYWRELRRYGTERFCARFSAAGGCGLVTPDAPPEDVPGWAGALRAHGLDRVLLAPHGTGTERLALLRSHGSGFAYVTASAGRTGDPRVVHDRVEQLTHRVRAALDLPVCVGVGLSTGPQVARAARYADGVVVGTAFVRRVAEADDTLSAARALRAFARELSEAVRPPRTG</sequence>
<comment type="catalytic activity">
    <reaction evidence="7 8">
        <text>(1S,2R)-1-C-(indol-3-yl)glycerol 3-phosphate + L-serine = D-glyceraldehyde 3-phosphate + L-tryptophan + H2O</text>
        <dbReference type="Rhea" id="RHEA:10532"/>
        <dbReference type="ChEBI" id="CHEBI:15377"/>
        <dbReference type="ChEBI" id="CHEBI:33384"/>
        <dbReference type="ChEBI" id="CHEBI:57912"/>
        <dbReference type="ChEBI" id="CHEBI:58866"/>
        <dbReference type="ChEBI" id="CHEBI:59776"/>
        <dbReference type="EC" id="4.2.1.20"/>
    </reaction>
</comment>
<dbReference type="HAMAP" id="MF_00131">
    <property type="entry name" value="Trp_synth_alpha"/>
    <property type="match status" value="1"/>
</dbReference>
<dbReference type="InterPro" id="IPR013785">
    <property type="entry name" value="Aldolase_TIM"/>
</dbReference>
<dbReference type="PANTHER" id="PTHR43406">
    <property type="entry name" value="TRYPTOPHAN SYNTHASE, ALPHA CHAIN"/>
    <property type="match status" value="1"/>
</dbReference>
<keyword evidence="11" id="KW-1185">Reference proteome</keyword>
<dbReference type="CDD" id="cd04724">
    <property type="entry name" value="Tryptophan_synthase_alpha"/>
    <property type="match status" value="1"/>
</dbReference>
<reference evidence="10 11" key="1">
    <citation type="submission" date="2020-08" db="EMBL/GenBank/DDBJ databases">
        <title>A novel species.</title>
        <authorList>
            <person name="Gao J."/>
        </authorList>
    </citation>
    <scope>NUCLEOTIDE SEQUENCE [LARGE SCALE GENOMIC DNA]</scope>
    <source>
        <strain evidence="10 11">CRXT-G-22</strain>
    </source>
</reference>
<dbReference type="NCBIfam" id="TIGR00262">
    <property type="entry name" value="trpA"/>
    <property type="match status" value="1"/>
</dbReference>
<evidence type="ECO:0000313" key="11">
    <source>
        <dbReference type="Proteomes" id="UP000516052"/>
    </source>
</evidence>
<accession>A0A7H0I7U4</accession>
<feature type="active site" description="Proton acceptor" evidence="8">
    <location>
        <position position="61"/>
    </location>
</feature>
<dbReference type="RefSeq" id="WP_187745899.1">
    <property type="nucleotide sequence ID" value="NZ_CP060828.1"/>
</dbReference>
<dbReference type="AlphaFoldDB" id="A0A7H0I7U4"/>
<dbReference type="SUPFAM" id="SSF51366">
    <property type="entry name" value="Ribulose-phoshate binding barrel"/>
    <property type="match status" value="1"/>
</dbReference>
<comment type="function">
    <text evidence="8">The alpha subunit is responsible for the aldol cleavage of indoleglycerol phosphate to indole and glyceraldehyde 3-phosphate.</text>
</comment>
<dbReference type="UniPathway" id="UPA00035">
    <property type="reaction ID" value="UER00044"/>
</dbReference>
<dbReference type="PANTHER" id="PTHR43406:SF1">
    <property type="entry name" value="TRYPTOPHAN SYNTHASE ALPHA CHAIN, CHLOROPLASTIC"/>
    <property type="match status" value="1"/>
</dbReference>
<feature type="active site" description="Proton acceptor" evidence="8">
    <location>
        <position position="72"/>
    </location>
</feature>
<evidence type="ECO:0000256" key="4">
    <source>
        <dbReference type="ARBA" id="ARBA00022822"/>
    </source>
</evidence>
<keyword evidence="5 8" id="KW-0057">Aromatic amino acid biosynthesis</keyword>
<dbReference type="KEGG" id="sroi:IAG44_04925"/>
<keyword evidence="6 8" id="KW-0456">Lyase</keyword>
<dbReference type="GO" id="GO:0005829">
    <property type="term" value="C:cytosol"/>
    <property type="evidence" value="ECO:0007669"/>
    <property type="project" value="TreeGrafter"/>
</dbReference>
<comment type="similarity">
    <text evidence="8 9">Belongs to the TrpA family.</text>
</comment>
<keyword evidence="3 8" id="KW-0028">Amino-acid biosynthesis</keyword>
<evidence type="ECO:0000256" key="2">
    <source>
        <dbReference type="ARBA" id="ARBA00011270"/>
    </source>
</evidence>
<proteinExistence type="inferred from homology"/>
<gene>
    <name evidence="8 10" type="primary">trpA</name>
    <name evidence="10" type="ORF">IAG44_04925</name>
</gene>
<protein>
    <recommendedName>
        <fullName evidence="8">Tryptophan synthase alpha chain</fullName>
        <ecNumber evidence="8">4.2.1.20</ecNumber>
    </recommendedName>
</protein>
<comment type="pathway">
    <text evidence="1 8">Amino-acid biosynthesis; L-tryptophan biosynthesis; L-tryptophan from chorismate: step 5/5.</text>
</comment>
<evidence type="ECO:0000256" key="7">
    <source>
        <dbReference type="ARBA" id="ARBA00049047"/>
    </source>
</evidence>
<dbReference type="EMBL" id="CP060828">
    <property type="protein sequence ID" value="QNP68860.1"/>
    <property type="molecule type" value="Genomic_DNA"/>
</dbReference>
<organism evidence="10 11">
    <name type="scientific">Streptomyces roseirectus</name>
    <dbReference type="NCBI Taxonomy" id="2768066"/>
    <lineage>
        <taxon>Bacteria</taxon>
        <taxon>Bacillati</taxon>
        <taxon>Actinomycetota</taxon>
        <taxon>Actinomycetes</taxon>
        <taxon>Kitasatosporales</taxon>
        <taxon>Streptomycetaceae</taxon>
        <taxon>Streptomyces</taxon>
    </lineage>
</organism>
<evidence type="ECO:0000256" key="9">
    <source>
        <dbReference type="RuleBase" id="RU003662"/>
    </source>
</evidence>